<reference evidence="2 3" key="1">
    <citation type="submission" date="2023-06" db="EMBL/GenBank/DDBJ databases">
        <authorList>
            <person name="Yushchuk O."/>
            <person name="Binda E."/>
            <person name="Ruckert-Reed C."/>
            <person name="Fedorenko V."/>
            <person name="Kalinowski J."/>
            <person name="Marinelli F."/>
        </authorList>
    </citation>
    <scope>NUCLEOTIDE SEQUENCE [LARGE SCALE GENOMIC DNA]</scope>
    <source>
        <strain evidence="2 3">NRRL 3884</strain>
    </source>
</reference>
<feature type="domain" description="Restriction endonuclease type IV Mrr" evidence="1">
    <location>
        <begin position="187"/>
        <end position="272"/>
    </location>
</feature>
<dbReference type="InterPro" id="IPR011856">
    <property type="entry name" value="tRNA_endonuc-like_dom_sf"/>
</dbReference>
<dbReference type="InterPro" id="IPR007560">
    <property type="entry name" value="Restrct_endonuc_IV_Mrr"/>
</dbReference>
<gene>
    <name evidence="2" type="ORF">ACTOB_007276</name>
</gene>
<proteinExistence type="predicted"/>
<evidence type="ECO:0000259" key="1">
    <source>
        <dbReference type="Pfam" id="PF04471"/>
    </source>
</evidence>
<dbReference type="EC" id="3.1.21.-" evidence="2"/>
<dbReference type="SUPFAM" id="SSF52980">
    <property type="entry name" value="Restriction endonuclease-like"/>
    <property type="match status" value="1"/>
</dbReference>
<dbReference type="Gene3D" id="3.40.1350.10">
    <property type="match status" value="1"/>
</dbReference>
<name>A0ABY8WBE8_9ACTN</name>
<dbReference type="Pfam" id="PF04471">
    <property type="entry name" value="Mrr_cat"/>
    <property type="match status" value="1"/>
</dbReference>
<evidence type="ECO:0000313" key="2">
    <source>
        <dbReference type="EMBL" id="WIM95199.1"/>
    </source>
</evidence>
<dbReference type="GO" id="GO:0004519">
    <property type="term" value="F:endonuclease activity"/>
    <property type="evidence" value="ECO:0007669"/>
    <property type="project" value="UniProtKB-KW"/>
</dbReference>
<accession>A0ABY8WBE8</accession>
<keyword evidence="2" id="KW-0540">Nuclease</keyword>
<dbReference type="InterPro" id="IPR011335">
    <property type="entry name" value="Restrct_endonuc-II-like"/>
</dbReference>
<dbReference type="Proteomes" id="UP001240150">
    <property type="component" value="Chromosome"/>
</dbReference>
<protein>
    <submittedName>
        <fullName evidence="2">Restriction endonuclease</fullName>
        <ecNumber evidence="2">3.1.21.-</ecNumber>
    </submittedName>
</protein>
<keyword evidence="2" id="KW-0255">Endonuclease</keyword>
<keyword evidence="2" id="KW-0378">Hydrolase</keyword>
<dbReference type="GO" id="GO:0016787">
    <property type="term" value="F:hydrolase activity"/>
    <property type="evidence" value="ECO:0007669"/>
    <property type="project" value="UniProtKB-KW"/>
</dbReference>
<dbReference type="EMBL" id="CP126980">
    <property type="protein sequence ID" value="WIM95199.1"/>
    <property type="molecule type" value="Genomic_DNA"/>
</dbReference>
<evidence type="ECO:0000313" key="3">
    <source>
        <dbReference type="Proteomes" id="UP001240150"/>
    </source>
</evidence>
<dbReference type="RefSeq" id="WP_284916490.1">
    <property type="nucleotide sequence ID" value="NZ_CP126980.1"/>
</dbReference>
<keyword evidence="3" id="KW-1185">Reference proteome</keyword>
<organism evidence="2 3">
    <name type="scientific">Actinoplanes oblitus</name>
    <dbReference type="NCBI Taxonomy" id="3040509"/>
    <lineage>
        <taxon>Bacteria</taxon>
        <taxon>Bacillati</taxon>
        <taxon>Actinomycetota</taxon>
        <taxon>Actinomycetes</taxon>
        <taxon>Micromonosporales</taxon>
        <taxon>Micromonosporaceae</taxon>
        <taxon>Actinoplanes</taxon>
    </lineage>
</organism>
<sequence length="413" mass="44828">MTNPLHEDARSAWAWRRYAGGREPQPIHPAVGAVILNALLPGDHVELIADAVSQSTLVPLPRLSRRERPLDLAVRTLRAWFLVDRGTGGIAVLPGTPSSAGHSSDPGAPWEVTGWTNALKAIDGRHFYFKVFLDSLESPEFAILTTGAGEHIMRLPESPGVPLPPDPRLLSDAPARPLPEQPILPTDWRAAEMIACRHMREFGFPDAALTGGSRDNGLDVVAAEAVAQVKMQGTPVGAPVVQQLRGARPDSPYHLFYSTSGYTASALEAAGELDVCLFRIDGSGAVTAVNQDARSLEHSGLLAAMPDEVVSYVRGVRQRVTEAFLGTDIDRARARELYSGQHLRLWGYLNRAVENVTKERVPASPRSSVIFHHHTELLAAVYFRELGIPYPGGARDQPLPGTATVETLDDYYA</sequence>